<evidence type="ECO:0000313" key="4">
    <source>
        <dbReference type="Proteomes" id="UP001149140"/>
    </source>
</evidence>
<dbReference type="PANTHER" id="PTHR33392:SF6">
    <property type="entry name" value="POLYISOPRENYL-TEICHOIC ACID--PEPTIDOGLYCAN TEICHOIC ACID TRANSFERASE TAGU"/>
    <property type="match status" value="1"/>
</dbReference>
<keyword evidence="4" id="KW-1185">Reference proteome</keyword>
<name>A0A9X3MUQ8_9ACTN</name>
<protein>
    <submittedName>
        <fullName evidence="3">LCP family protein</fullName>
    </submittedName>
</protein>
<dbReference type="InterPro" id="IPR004474">
    <property type="entry name" value="LytR_CpsA_psr"/>
</dbReference>
<gene>
    <name evidence="3" type="ORF">OM076_15170</name>
</gene>
<dbReference type="PANTHER" id="PTHR33392">
    <property type="entry name" value="POLYISOPRENYL-TEICHOIC ACID--PEPTIDOGLYCAN TEICHOIC ACID TRANSFERASE TAGU"/>
    <property type="match status" value="1"/>
</dbReference>
<feature type="domain" description="Cell envelope-related transcriptional attenuator" evidence="2">
    <location>
        <begin position="77"/>
        <end position="228"/>
    </location>
</feature>
<evidence type="ECO:0000259" key="2">
    <source>
        <dbReference type="Pfam" id="PF03816"/>
    </source>
</evidence>
<organism evidence="3 4">
    <name type="scientific">Solirubrobacter ginsenosidimutans</name>
    <dbReference type="NCBI Taxonomy" id="490573"/>
    <lineage>
        <taxon>Bacteria</taxon>
        <taxon>Bacillati</taxon>
        <taxon>Actinomycetota</taxon>
        <taxon>Thermoleophilia</taxon>
        <taxon>Solirubrobacterales</taxon>
        <taxon>Solirubrobacteraceae</taxon>
        <taxon>Solirubrobacter</taxon>
    </lineage>
</organism>
<dbReference type="Gene3D" id="3.40.630.190">
    <property type="entry name" value="LCP protein"/>
    <property type="match status" value="1"/>
</dbReference>
<comment type="caution">
    <text evidence="3">The sequence shown here is derived from an EMBL/GenBank/DDBJ whole genome shotgun (WGS) entry which is preliminary data.</text>
</comment>
<dbReference type="EMBL" id="JAPDOD010000013">
    <property type="protein sequence ID" value="MDA0161617.1"/>
    <property type="molecule type" value="Genomic_DNA"/>
</dbReference>
<sequence>MLVRAFAGVFTVLLVIGAGVAGVGYLLIPVPKPPGPPVPTPPLPDAHGPRTLLILGSDRRAASSFDAKVNGSAETPHSDTIVLLRLDPDRNRIAVLSLPRDLAVKIPGYSGERKINEAYDHGGAGKTLETLQGLFRHATGRTLPVNGVIDASFNGFQRAVNELHGVYVDVDRDYENPAGTGFSAIHLQAGYQRLTGSDALAYVRYRHTDSDLFRNARQQEFLRQAVRQPAVEQLKSLGAGSDFLGEMVRYFRFDQDFLSRKNVAGLVKTSLSLAVHHAPVDQIALQGITEAADPTVDTRLFVSDEQVRKAYDAFMTGGKVATPKRAATPHTPKPTSTGLEDAQRLGEDLAVVATPKLGGLPFYFPRSRLAGSRYAPGSPRIYTDRDTQGRPFRAYRLVIETGAAGEFYGVQGMTWTDPPLLANPDGIRKQGGRTLLEYFDGARLRQVAWRTPSAVYYVTNTLNRKLSNAQMLAIAASLRRLNG</sequence>
<evidence type="ECO:0000313" key="3">
    <source>
        <dbReference type="EMBL" id="MDA0161617.1"/>
    </source>
</evidence>
<comment type="similarity">
    <text evidence="1">Belongs to the LytR/CpsA/Psr (LCP) family.</text>
</comment>
<dbReference type="NCBIfam" id="TIGR00350">
    <property type="entry name" value="lytR_cpsA_psr"/>
    <property type="match status" value="1"/>
</dbReference>
<dbReference type="InterPro" id="IPR050922">
    <property type="entry name" value="LytR/CpsA/Psr_CW_biosynth"/>
</dbReference>
<evidence type="ECO:0000256" key="1">
    <source>
        <dbReference type="ARBA" id="ARBA00006068"/>
    </source>
</evidence>
<accession>A0A9X3MUQ8</accession>
<reference evidence="3" key="1">
    <citation type="submission" date="2022-10" db="EMBL/GenBank/DDBJ databases">
        <title>The WGS of Solirubrobacter ginsenosidimutans DSM 21036.</title>
        <authorList>
            <person name="Jiang Z."/>
        </authorList>
    </citation>
    <scope>NUCLEOTIDE SEQUENCE</scope>
    <source>
        <strain evidence="3">DSM 21036</strain>
    </source>
</reference>
<dbReference type="Proteomes" id="UP001149140">
    <property type="component" value="Unassembled WGS sequence"/>
</dbReference>
<proteinExistence type="inferred from homology"/>
<dbReference type="AlphaFoldDB" id="A0A9X3MUQ8"/>
<dbReference type="Pfam" id="PF03816">
    <property type="entry name" value="LytR_cpsA_psr"/>
    <property type="match status" value="1"/>
</dbReference>